<name>A0A816QRA8_BRANA</name>
<dbReference type="AlphaFoldDB" id="A0A816QRA8"/>
<accession>A0A816QRA8</accession>
<dbReference type="Proteomes" id="UP001295469">
    <property type="component" value="Chromosome C06"/>
</dbReference>
<sequence>MIVDYTEKRDQKGPIKNSHGWFQGTHKLDQTDCDLCGGVLRER</sequence>
<organism evidence="1">
    <name type="scientific">Brassica napus</name>
    <name type="common">Rape</name>
    <dbReference type="NCBI Taxonomy" id="3708"/>
    <lineage>
        <taxon>Eukaryota</taxon>
        <taxon>Viridiplantae</taxon>
        <taxon>Streptophyta</taxon>
        <taxon>Embryophyta</taxon>
        <taxon>Tracheophyta</taxon>
        <taxon>Spermatophyta</taxon>
        <taxon>Magnoliopsida</taxon>
        <taxon>eudicotyledons</taxon>
        <taxon>Gunneridae</taxon>
        <taxon>Pentapetalae</taxon>
        <taxon>rosids</taxon>
        <taxon>malvids</taxon>
        <taxon>Brassicales</taxon>
        <taxon>Brassicaceae</taxon>
        <taxon>Brassiceae</taxon>
        <taxon>Brassica</taxon>
    </lineage>
</organism>
<reference evidence="1" key="1">
    <citation type="submission" date="2021-01" db="EMBL/GenBank/DDBJ databases">
        <authorList>
            <consortium name="Genoscope - CEA"/>
            <person name="William W."/>
        </authorList>
    </citation>
    <scope>NUCLEOTIDE SEQUENCE</scope>
</reference>
<dbReference type="EMBL" id="HG994370">
    <property type="protein sequence ID" value="CAF2062361.1"/>
    <property type="molecule type" value="Genomic_DNA"/>
</dbReference>
<protein>
    <submittedName>
        <fullName evidence="1">(rape) hypothetical protein</fullName>
    </submittedName>
</protein>
<gene>
    <name evidence="1" type="ORF">DARMORV10_C06P38400.1</name>
</gene>
<evidence type="ECO:0000313" key="1">
    <source>
        <dbReference type="EMBL" id="CAF2062361.1"/>
    </source>
</evidence>
<proteinExistence type="predicted"/>